<protein>
    <submittedName>
        <fullName evidence="1">PglZ domain protein</fullName>
    </submittedName>
</protein>
<sequence>MSELGKVSQLLAARFEQEGERGRIVFWEDVKSQYADSVATLVGEDASEPVLKGVQLVEIGHVPFSLRHRMMVEEPDTKFLVYMPGEQPDPKDDWLLDLKLAYGPSFSADKLTMIANEVLPDASADTKATWLAVMRSMPTFFESSERVERLRRRLTPEDDATDFQAKMVASLLKLPIGDHSMQDIWRTLLEQYAQSDESGMENITAMGLADFHWQGTKGIYHYDLPEHGTPTVKGFMLWLFDLAWHGFATKEHTMEYYGNIRRDYMQWSMTDTSRDIMRQLANMAEPDLDVDAAIAGMDLDALADHGVFRSVDETIIAKLTEQLAAHGIDDRQVRDIIAKRRSHLWFGEYDQRYQAVSAASTLQHELTEAVPLIDAIDSPAKGIEIYSSSLYRVDQAYRHFVDAWHVMELEDVPVKQLLENDYSQFQRTLGRAWQRQVDTLDRWAIPGFDKEQWRFYENNVAERTRNGHKIAVIVSDALRYEVAEELSRNINAESRFHAQIEANVGVLPSYTQLGMAALLPHRTLELNPKDHYGILADGKSTTGTDARDHILASVGGKAIPAKDLMLLNGTGARELMKSCDVLYVYHDTIDDQGDRSENGELKTFTACRTALHELQTIVKKLANANVTNMIVTADHGFLYQDHDLEPADFVSKQPQGEDRCFTKKRFSIGCRLVPDDALVTFDAHQLGLANPPEEGVTVQVPNSILRFHTRNAGTRFAHGGAALQEIVVPVVHINKGRTASGDTRPVTVRILQKGERITSGQITVEFLQEEPVGGKVQARTLYAALWGGDGDNSVQISNEVRLVFQSEDPKIENRHVFATLVLTSDAAAFNGATVELRLREPVPKAEGRFTTLPERAHYQLRRGLVADDGFDF</sequence>
<dbReference type="Pfam" id="PF08665">
    <property type="entry name" value="PglZ"/>
    <property type="match status" value="1"/>
</dbReference>
<accession>A0A087ATH5</accession>
<dbReference type="Proteomes" id="UP000029067">
    <property type="component" value="Unassembled WGS sequence"/>
</dbReference>
<evidence type="ECO:0000313" key="2">
    <source>
        <dbReference type="Proteomes" id="UP000029067"/>
    </source>
</evidence>
<dbReference type="NCBIfam" id="TIGR02687">
    <property type="entry name" value="BREX-1 system phosphatase PglZ type A"/>
    <property type="match status" value="1"/>
</dbReference>
<name>A0A087ATH5_9BIFI</name>
<dbReference type="OrthoDB" id="9769734at2"/>
<evidence type="ECO:0000313" key="1">
    <source>
        <dbReference type="EMBL" id="KFI62075.1"/>
    </source>
</evidence>
<dbReference type="eggNOG" id="COG1564">
    <property type="taxonomic scope" value="Bacteria"/>
</dbReference>
<keyword evidence="2" id="KW-1185">Reference proteome</keyword>
<reference evidence="1 2" key="1">
    <citation type="submission" date="2014-03" db="EMBL/GenBank/DDBJ databases">
        <title>Genomics of Bifidobacteria.</title>
        <authorList>
            <person name="Ventura M."/>
            <person name="Milani C."/>
            <person name="Lugli G.A."/>
        </authorList>
    </citation>
    <scope>NUCLEOTIDE SEQUENCE [LARGE SCALE GENOMIC DNA]</scope>
    <source>
        <strain evidence="1 2">LMG 10738</strain>
    </source>
</reference>
<dbReference type="RefSeq" id="WP_033515975.1">
    <property type="nucleotide sequence ID" value="NZ_JGYV01000011.1"/>
</dbReference>
<gene>
    <name evidence="1" type="ORF">BCUN_1391</name>
</gene>
<comment type="caution">
    <text evidence="1">The sequence shown here is derived from an EMBL/GenBank/DDBJ whole genome shotgun (WGS) entry which is preliminary data.</text>
</comment>
<organism evidence="1 2">
    <name type="scientific">Bifidobacterium cuniculi</name>
    <dbReference type="NCBI Taxonomy" id="1688"/>
    <lineage>
        <taxon>Bacteria</taxon>
        <taxon>Bacillati</taxon>
        <taxon>Actinomycetota</taxon>
        <taxon>Actinomycetes</taxon>
        <taxon>Bifidobacteriales</taxon>
        <taxon>Bifidobacteriaceae</taxon>
        <taxon>Bifidobacterium</taxon>
    </lineage>
</organism>
<dbReference type="STRING" id="1688.BCUN_1391"/>
<dbReference type="InterPro" id="IPR014060">
    <property type="entry name" value="PglZ"/>
</dbReference>
<dbReference type="EMBL" id="JGYV01000011">
    <property type="protein sequence ID" value="KFI62075.1"/>
    <property type="molecule type" value="Genomic_DNA"/>
</dbReference>
<proteinExistence type="predicted"/>
<dbReference type="AlphaFoldDB" id="A0A087ATH5"/>